<organism evidence="2 3">
    <name type="scientific">Prorocentrum cordatum</name>
    <dbReference type="NCBI Taxonomy" id="2364126"/>
    <lineage>
        <taxon>Eukaryota</taxon>
        <taxon>Sar</taxon>
        <taxon>Alveolata</taxon>
        <taxon>Dinophyceae</taxon>
        <taxon>Prorocentrales</taxon>
        <taxon>Prorocentraceae</taxon>
        <taxon>Prorocentrum</taxon>
    </lineage>
</organism>
<dbReference type="Proteomes" id="UP001189429">
    <property type="component" value="Unassembled WGS sequence"/>
</dbReference>
<evidence type="ECO:0000256" key="1">
    <source>
        <dbReference type="SAM" id="MobiDB-lite"/>
    </source>
</evidence>
<gene>
    <name evidence="2" type="ORF">PCOR1329_LOCUS46925</name>
</gene>
<evidence type="ECO:0000313" key="2">
    <source>
        <dbReference type="EMBL" id="CAK0856550.1"/>
    </source>
</evidence>
<dbReference type="EMBL" id="CAUYUJ010015647">
    <property type="protein sequence ID" value="CAK0856550.1"/>
    <property type="molecule type" value="Genomic_DNA"/>
</dbReference>
<evidence type="ECO:0000313" key="3">
    <source>
        <dbReference type="Proteomes" id="UP001189429"/>
    </source>
</evidence>
<reference evidence="2" key="1">
    <citation type="submission" date="2023-10" db="EMBL/GenBank/DDBJ databases">
        <authorList>
            <person name="Chen Y."/>
            <person name="Shah S."/>
            <person name="Dougan E. K."/>
            <person name="Thang M."/>
            <person name="Chan C."/>
        </authorList>
    </citation>
    <scope>NUCLEOTIDE SEQUENCE [LARGE SCALE GENOMIC DNA]</scope>
</reference>
<keyword evidence="3" id="KW-1185">Reference proteome</keyword>
<feature type="region of interest" description="Disordered" evidence="1">
    <location>
        <begin position="66"/>
        <end position="107"/>
    </location>
</feature>
<name>A0ABN9UB34_9DINO</name>
<sequence>MALEIFAQNRTDLVNLMEFSGSPRRHQLAQQVTDMQSQVSDLKLLAADLPRLREVFLGAWAPDTKRLSRHGAVRPSPDGRGEHPSFARRRSGVADHPRRPSPATALR</sequence>
<protein>
    <submittedName>
        <fullName evidence="2">Uncharacterized protein</fullName>
    </submittedName>
</protein>
<proteinExistence type="predicted"/>
<accession>A0ABN9UB34</accession>
<comment type="caution">
    <text evidence="2">The sequence shown here is derived from an EMBL/GenBank/DDBJ whole genome shotgun (WGS) entry which is preliminary data.</text>
</comment>